<dbReference type="Pfam" id="PF11027">
    <property type="entry name" value="DUF2615"/>
    <property type="match status" value="1"/>
</dbReference>
<feature type="transmembrane region" description="Helical" evidence="3">
    <location>
        <begin position="53"/>
        <end position="72"/>
    </location>
</feature>
<name>A0AA39CAK1_9HYME</name>
<protein>
    <recommendedName>
        <fullName evidence="1">Small integral membrane protein 14</fullName>
    </recommendedName>
</protein>
<evidence type="ECO:0000256" key="1">
    <source>
        <dbReference type="ARBA" id="ARBA00017902"/>
    </source>
</evidence>
<keyword evidence="3" id="KW-1133">Transmembrane helix</keyword>
<dbReference type="GO" id="GO:0005783">
    <property type="term" value="C:endoplasmic reticulum"/>
    <property type="evidence" value="ECO:0007669"/>
    <property type="project" value="TreeGrafter"/>
</dbReference>
<feature type="compositionally biased region" description="Pro residues" evidence="2">
    <location>
        <begin position="98"/>
        <end position="108"/>
    </location>
</feature>
<reference evidence="4" key="2">
    <citation type="submission" date="2023-03" db="EMBL/GenBank/DDBJ databases">
        <authorList>
            <person name="Inwood S.N."/>
            <person name="Skelly J.G."/>
            <person name="Guhlin J."/>
            <person name="Harrop T.W.R."/>
            <person name="Goldson S.G."/>
            <person name="Dearden P.K."/>
        </authorList>
    </citation>
    <scope>NUCLEOTIDE SEQUENCE</scope>
    <source>
        <strain evidence="4">Irish</strain>
        <tissue evidence="4">Whole body</tissue>
    </source>
</reference>
<keyword evidence="5" id="KW-1185">Reference proteome</keyword>
<dbReference type="InterPro" id="IPR020309">
    <property type="entry name" value="Smim-14"/>
</dbReference>
<keyword evidence="3" id="KW-0472">Membrane</keyword>
<dbReference type="AlphaFoldDB" id="A0AA39CAK1"/>
<evidence type="ECO:0000256" key="3">
    <source>
        <dbReference type="SAM" id="Phobius"/>
    </source>
</evidence>
<reference evidence="4" key="1">
    <citation type="journal article" date="2023" name="bioRxiv">
        <title>Scaffold-level genome assemblies of two parasitoid biocontrol wasps reveal the parthenogenesis mechanism and an associated novel virus.</title>
        <authorList>
            <person name="Inwood S."/>
            <person name="Skelly J."/>
            <person name="Guhlin J."/>
            <person name="Harrop T."/>
            <person name="Goldson S."/>
            <person name="Dearden P."/>
        </authorList>
    </citation>
    <scope>NUCLEOTIDE SEQUENCE</scope>
    <source>
        <strain evidence="4">Irish</strain>
        <tissue evidence="4">Whole body</tissue>
    </source>
</reference>
<dbReference type="PANTHER" id="PTHR31019">
    <property type="entry name" value="SMALL INTEGRAL MEMBRANE PROTEIN 14"/>
    <property type="match status" value="1"/>
</dbReference>
<evidence type="ECO:0000313" key="5">
    <source>
        <dbReference type="Proteomes" id="UP001168990"/>
    </source>
</evidence>
<evidence type="ECO:0000313" key="4">
    <source>
        <dbReference type="EMBL" id="KAK0160639.1"/>
    </source>
</evidence>
<evidence type="ECO:0000256" key="2">
    <source>
        <dbReference type="SAM" id="MobiDB-lite"/>
    </source>
</evidence>
<comment type="caution">
    <text evidence="4">The sequence shown here is derived from an EMBL/GenBank/DDBJ whole genome shotgun (WGS) entry which is preliminary data.</text>
</comment>
<dbReference type="EMBL" id="JAQQBS010001423">
    <property type="protein sequence ID" value="KAK0160639.1"/>
    <property type="molecule type" value="Genomic_DNA"/>
</dbReference>
<keyword evidence="3" id="KW-0812">Transmembrane</keyword>
<sequence>MSDEGGFDACECIFNYQTVQRLLSLLRQTQAYCTDNECLSLMRLPGPESNESIPDYLFIGLAFVAMAILYLFRPNSLRQGSGGNDVKTPRNNSIGPNDDPPPPPPSFD</sequence>
<accession>A0AA39CAK1</accession>
<dbReference type="PANTHER" id="PTHR31019:SF1">
    <property type="entry name" value="SMALL INTEGRAL MEMBRANE PROTEIN 14"/>
    <property type="match status" value="1"/>
</dbReference>
<gene>
    <name evidence="4" type="ORF">PV328_008026</name>
</gene>
<feature type="region of interest" description="Disordered" evidence="2">
    <location>
        <begin position="77"/>
        <end position="108"/>
    </location>
</feature>
<proteinExistence type="predicted"/>
<organism evidence="4 5">
    <name type="scientific">Microctonus aethiopoides</name>
    <dbReference type="NCBI Taxonomy" id="144406"/>
    <lineage>
        <taxon>Eukaryota</taxon>
        <taxon>Metazoa</taxon>
        <taxon>Ecdysozoa</taxon>
        <taxon>Arthropoda</taxon>
        <taxon>Hexapoda</taxon>
        <taxon>Insecta</taxon>
        <taxon>Pterygota</taxon>
        <taxon>Neoptera</taxon>
        <taxon>Endopterygota</taxon>
        <taxon>Hymenoptera</taxon>
        <taxon>Apocrita</taxon>
        <taxon>Ichneumonoidea</taxon>
        <taxon>Braconidae</taxon>
        <taxon>Euphorinae</taxon>
        <taxon>Microctonus</taxon>
    </lineage>
</organism>
<dbReference type="Proteomes" id="UP001168990">
    <property type="component" value="Unassembled WGS sequence"/>
</dbReference>